<feature type="domain" description="ABC transmembrane type-1" evidence="10">
    <location>
        <begin position="115"/>
        <end position="411"/>
    </location>
</feature>
<dbReference type="SUPFAM" id="SSF90123">
    <property type="entry name" value="ABC transporter transmembrane region"/>
    <property type="match status" value="1"/>
</dbReference>
<dbReference type="GO" id="GO:0140359">
    <property type="term" value="F:ABC-type transporter activity"/>
    <property type="evidence" value="ECO:0007669"/>
    <property type="project" value="InterPro"/>
</dbReference>
<name>A0AAE6VZU4_9BACT</name>
<dbReference type="GO" id="GO:0005524">
    <property type="term" value="F:ATP binding"/>
    <property type="evidence" value="ECO:0007669"/>
    <property type="project" value="UniProtKB-KW"/>
</dbReference>
<proteinExistence type="predicted"/>
<dbReference type="Gene3D" id="3.40.50.300">
    <property type="entry name" value="P-loop containing nucleotide triphosphate hydrolases"/>
    <property type="match status" value="1"/>
</dbReference>
<dbReference type="CDD" id="cd18552">
    <property type="entry name" value="ABC_6TM_MsbA_like"/>
    <property type="match status" value="1"/>
</dbReference>
<dbReference type="InterPro" id="IPR027417">
    <property type="entry name" value="P-loop_NTPase"/>
</dbReference>
<evidence type="ECO:0000256" key="1">
    <source>
        <dbReference type="ARBA" id="ARBA00004651"/>
    </source>
</evidence>
<dbReference type="InterPro" id="IPR039421">
    <property type="entry name" value="Type_1_exporter"/>
</dbReference>
<evidence type="ECO:0000256" key="5">
    <source>
        <dbReference type="ARBA" id="ARBA00022840"/>
    </source>
</evidence>
<dbReference type="PROSITE" id="PS50929">
    <property type="entry name" value="ABC_TM1F"/>
    <property type="match status" value="1"/>
</dbReference>
<evidence type="ECO:0000313" key="11">
    <source>
        <dbReference type="EMBL" id="QHV62066.1"/>
    </source>
</evidence>
<dbReference type="GO" id="GO:0034040">
    <property type="term" value="F:ATPase-coupled lipid transmembrane transporter activity"/>
    <property type="evidence" value="ECO:0007669"/>
    <property type="project" value="TreeGrafter"/>
</dbReference>
<keyword evidence="3 8" id="KW-0812">Transmembrane</keyword>
<evidence type="ECO:0000256" key="3">
    <source>
        <dbReference type="ARBA" id="ARBA00022692"/>
    </source>
</evidence>
<evidence type="ECO:0000259" key="9">
    <source>
        <dbReference type="PROSITE" id="PS50893"/>
    </source>
</evidence>
<dbReference type="InterPro" id="IPR011527">
    <property type="entry name" value="ABC1_TM_dom"/>
</dbReference>
<dbReference type="Gene3D" id="1.20.1560.10">
    <property type="entry name" value="ABC transporter type 1, transmembrane domain"/>
    <property type="match status" value="1"/>
</dbReference>
<dbReference type="Pfam" id="PF00664">
    <property type="entry name" value="ABC_membrane"/>
    <property type="match status" value="1"/>
</dbReference>
<evidence type="ECO:0000256" key="8">
    <source>
        <dbReference type="SAM" id="Phobius"/>
    </source>
</evidence>
<feature type="transmembrane region" description="Helical" evidence="8">
    <location>
        <begin position="113"/>
        <end position="135"/>
    </location>
</feature>
<dbReference type="InterPro" id="IPR003593">
    <property type="entry name" value="AAA+_ATPase"/>
</dbReference>
<keyword evidence="6 8" id="KW-1133">Transmembrane helix</keyword>
<evidence type="ECO:0000256" key="2">
    <source>
        <dbReference type="ARBA" id="ARBA00022448"/>
    </source>
</evidence>
<dbReference type="PROSITE" id="PS50893">
    <property type="entry name" value="ABC_TRANSPORTER_2"/>
    <property type="match status" value="1"/>
</dbReference>
<gene>
    <name evidence="11" type="ORF">DMI76_01145</name>
</gene>
<evidence type="ECO:0000313" key="12">
    <source>
        <dbReference type="Proteomes" id="UP000642553"/>
    </source>
</evidence>
<comment type="subcellular location">
    <subcellularLocation>
        <location evidence="1">Cell membrane</location>
        <topology evidence="1">Multi-pass membrane protein</topology>
    </subcellularLocation>
</comment>
<dbReference type="FunFam" id="3.40.50.300:FF:000287">
    <property type="entry name" value="Multidrug ABC transporter ATP-binding protein"/>
    <property type="match status" value="1"/>
</dbReference>
<dbReference type="SUPFAM" id="SSF52540">
    <property type="entry name" value="P-loop containing nucleoside triphosphate hydrolases"/>
    <property type="match status" value="1"/>
</dbReference>
<dbReference type="AlphaFoldDB" id="A0AAE6VZU4"/>
<keyword evidence="2" id="KW-0813">Transport</keyword>
<evidence type="ECO:0000259" key="10">
    <source>
        <dbReference type="PROSITE" id="PS50929"/>
    </source>
</evidence>
<dbReference type="InterPro" id="IPR017871">
    <property type="entry name" value="ABC_transporter-like_CS"/>
</dbReference>
<feature type="transmembrane region" description="Helical" evidence="8">
    <location>
        <begin position="252"/>
        <end position="270"/>
    </location>
</feature>
<feature type="transmembrane region" description="Helical" evidence="8">
    <location>
        <begin position="165"/>
        <end position="187"/>
    </location>
</feature>
<dbReference type="PANTHER" id="PTHR24221:SF654">
    <property type="entry name" value="ATP-BINDING CASSETTE SUB-FAMILY B MEMBER 6"/>
    <property type="match status" value="1"/>
</dbReference>
<dbReference type="Pfam" id="PF00005">
    <property type="entry name" value="ABC_tran"/>
    <property type="match status" value="1"/>
</dbReference>
<sequence length="698" mass="77131">MVLRFLGKWPGMVSGWINPVFSMRRQGRPFRGGGQAGMPGGFPSGRFLRSFYRKELVIRGLHGMICTDCAPSVPGRINPELLMRKQSTEGQESSIQRAVALWREYLLPYKGTLVWAVIGGMVAAVSSGFGIPVILQEMFPVIFDGKPLPPWAERVLLWYVSPENLPWVTVWATAAMLPMVVVVRGLSSFVNVYLLSKIGLGVLETLRLKVYRKYQDLSLAFHDRQQKGDLLSRLMQDTQFLQGGLVQIANDLIIQPLTLLAALGFLIYRASVSQQFLILLANMLLVGVCVIPIRYIGKKMLARARVVQSSQGDLSSTLQENFSSQRDIRAFELEEQQTSLFRNRIHRYIQASISAVRWQSLLTPLIEFVSAIAMAATLFVGNMNGMNMGDFAALATAMYLCYEPVKKLGAVHNKAETLNAGLERINHVLDAPDDVPEPENPKSPEAWKGEVEFSNVCFGYQQDAPVMKNIDIRIPAGQVVALVGPSGAGKTTFINLLCRFYDVLSGSVKVDGIDVREMAKKDLLSHIALVSQYPVLFRGSVADNIRIGRPDASNAEVEEAGRMSAVDSFINETGEGYSRMIGEMGEGLSGGQRQRVSLARAFLKNAPILVLDEATASLDMKSEELIQKEIEKLASGRTAFIIAHRFSTIRMADRILVLEKGSVIADGTHEELMASSPLYRELYNKQQMVAEEEGGASC</sequence>
<dbReference type="InterPro" id="IPR036640">
    <property type="entry name" value="ABC1_TM_sf"/>
</dbReference>
<keyword evidence="7 8" id="KW-0472">Membrane</keyword>
<feature type="domain" description="ABC transporter" evidence="9">
    <location>
        <begin position="451"/>
        <end position="685"/>
    </location>
</feature>
<keyword evidence="4" id="KW-0547">Nucleotide-binding</keyword>
<keyword evidence="5 11" id="KW-0067">ATP-binding</keyword>
<dbReference type="Proteomes" id="UP000642553">
    <property type="component" value="Chromosome"/>
</dbReference>
<feature type="transmembrane region" description="Helical" evidence="8">
    <location>
        <begin position="276"/>
        <end position="296"/>
    </location>
</feature>
<dbReference type="EMBL" id="CP029701">
    <property type="protein sequence ID" value="QHV62066.1"/>
    <property type="molecule type" value="Genomic_DNA"/>
</dbReference>
<evidence type="ECO:0000256" key="6">
    <source>
        <dbReference type="ARBA" id="ARBA00022989"/>
    </source>
</evidence>
<dbReference type="GO" id="GO:0016887">
    <property type="term" value="F:ATP hydrolysis activity"/>
    <property type="evidence" value="ECO:0007669"/>
    <property type="project" value="InterPro"/>
</dbReference>
<organism evidence="11 12">
    <name type="scientific">Akkermansia massiliensis</name>
    <dbReference type="NCBI Taxonomy" id="2927224"/>
    <lineage>
        <taxon>Bacteria</taxon>
        <taxon>Pseudomonadati</taxon>
        <taxon>Verrucomicrobiota</taxon>
        <taxon>Verrucomicrobiia</taxon>
        <taxon>Verrucomicrobiales</taxon>
        <taxon>Akkermansiaceae</taxon>
        <taxon>Akkermansia</taxon>
    </lineage>
</organism>
<protein>
    <submittedName>
        <fullName evidence="11">ABC transporter ATP-binding protein</fullName>
    </submittedName>
</protein>
<reference evidence="11" key="1">
    <citation type="submission" date="2018-05" db="EMBL/GenBank/DDBJ databases">
        <title>Complete genome sequnece of Akkermansia muciniphila EB-AMDK-40.</title>
        <authorList>
            <person name="Nam Y.-D."/>
            <person name="Chung W.-H."/>
            <person name="Park Y.S."/>
            <person name="Kang J."/>
        </authorList>
    </citation>
    <scope>NUCLEOTIDE SEQUENCE</scope>
    <source>
        <strain evidence="11">EB-AMDK-40</strain>
    </source>
</reference>
<dbReference type="InterPro" id="IPR003439">
    <property type="entry name" value="ABC_transporter-like_ATP-bd"/>
</dbReference>
<evidence type="ECO:0000256" key="4">
    <source>
        <dbReference type="ARBA" id="ARBA00022741"/>
    </source>
</evidence>
<evidence type="ECO:0000256" key="7">
    <source>
        <dbReference type="ARBA" id="ARBA00023136"/>
    </source>
</evidence>
<accession>A0AAE6VZU4</accession>
<dbReference type="SMART" id="SM00382">
    <property type="entry name" value="AAA"/>
    <property type="match status" value="1"/>
</dbReference>
<dbReference type="PANTHER" id="PTHR24221">
    <property type="entry name" value="ATP-BINDING CASSETTE SUB-FAMILY B"/>
    <property type="match status" value="1"/>
</dbReference>
<feature type="transmembrane region" description="Helical" evidence="8">
    <location>
        <begin position="361"/>
        <end position="381"/>
    </location>
</feature>
<dbReference type="GO" id="GO:0005886">
    <property type="term" value="C:plasma membrane"/>
    <property type="evidence" value="ECO:0007669"/>
    <property type="project" value="UniProtKB-SubCell"/>
</dbReference>
<dbReference type="PROSITE" id="PS00211">
    <property type="entry name" value="ABC_TRANSPORTER_1"/>
    <property type="match status" value="1"/>
</dbReference>